<dbReference type="Proteomes" id="UP001620597">
    <property type="component" value="Unassembled WGS sequence"/>
</dbReference>
<reference evidence="1 2" key="1">
    <citation type="submission" date="2024-03" db="EMBL/GenBank/DDBJ databases">
        <title>High-quality draft genome sequence of Oceanobacter sp. wDCs-4.</title>
        <authorList>
            <person name="Dong C."/>
        </authorList>
    </citation>
    <scope>NUCLEOTIDE SEQUENCE [LARGE SCALE GENOMIC DNA]</scope>
    <source>
        <strain evidence="2">wDCs-4</strain>
    </source>
</reference>
<gene>
    <name evidence="1" type="ORF">WG929_19245</name>
</gene>
<proteinExistence type="predicted"/>
<name>A0ABW8NNH4_9GAMM</name>
<organism evidence="1 2">
    <name type="scientific">Oceanobacter antarcticus</name>
    <dbReference type="NCBI Taxonomy" id="3133425"/>
    <lineage>
        <taxon>Bacteria</taxon>
        <taxon>Pseudomonadati</taxon>
        <taxon>Pseudomonadota</taxon>
        <taxon>Gammaproteobacteria</taxon>
        <taxon>Oceanospirillales</taxon>
        <taxon>Oceanospirillaceae</taxon>
        <taxon>Oceanobacter</taxon>
    </lineage>
</organism>
<keyword evidence="2" id="KW-1185">Reference proteome</keyword>
<accession>A0ABW8NNH4</accession>
<sequence>MTPNNGNLVCYTSEADNHSNGVLVIENKYGFSPELDITDIIPSTLQQHRDALNIIII</sequence>
<evidence type="ECO:0000313" key="1">
    <source>
        <dbReference type="EMBL" id="MFK4754547.1"/>
    </source>
</evidence>
<comment type="caution">
    <text evidence="1">The sequence shown here is derived from an EMBL/GenBank/DDBJ whole genome shotgun (WGS) entry which is preliminary data.</text>
</comment>
<dbReference type="RefSeq" id="WP_416207390.1">
    <property type="nucleotide sequence ID" value="NZ_JBBKTX010000033.1"/>
</dbReference>
<protein>
    <submittedName>
        <fullName evidence="1">Uncharacterized protein</fullName>
    </submittedName>
</protein>
<dbReference type="EMBL" id="JBBKTX010000033">
    <property type="protein sequence ID" value="MFK4754547.1"/>
    <property type="molecule type" value="Genomic_DNA"/>
</dbReference>
<evidence type="ECO:0000313" key="2">
    <source>
        <dbReference type="Proteomes" id="UP001620597"/>
    </source>
</evidence>